<comment type="caution">
    <text evidence="2">The sequence shown here is derived from an EMBL/GenBank/DDBJ whole genome shotgun (WGS) entry which is preliminary data.</text>
</comment>
<gene>
    <name evidence="1" type="ORF">BS78_K169600</name>
    <name evidence="2" type="ORF">BS78_K288200</name>
</gene>
<name>A0A9W7XEL2_9POAL</name>
<dbReference type="Proteomes" id="UP001164776">
    <property type="component" value="Unassembled WGS sequence"/>
</dbReference>
<organism evidence="2 3">
    <name type="scientific">Paspalum vaginatum</name>
    <name type="common">seashore paspalum</name>
    <dbReference type="NCBI Taxonomy" id="158149"/>
    <lineage>
        <taxon>Eukaryota</taxon>
        <taxon>Viridiplantae</taxon>
        <taxon>Streptophyta</taxon>
        <taxon>Embryophyta</taxon>
        <taxon>Tracheophyta</taxon>
        <taxon>Spermatophyta</taxon>
        <taxon>Magnoliopsida</taxon>
        <taxon>Liliopsida</taxon>
        <taxon>Poales</taxon>
        <taxon>Poaceae</taxon>
        <taxon>PACMAD clade</taxon>
        <taxon>Panicoideae</taxon>
        <taxon>Andropogonodae</taxon>
        <taxon>Paspaleae</taxon>
        <taxon>Paspalinae</taxon>
        <taxon>Paspalum</taxon>
    </lineage>
</organism>
<dbReference type="EMBL" id="MU629465">
    <property type="protein sequence ID" value="KAJ1256859.1"/>
    <property type="molecule type" value="Genomic_DNA"/>
</dbReference>
<dbReference type="EMBL" id="MU629650">
    <property type="protein sequence ID" value="KAJ1255718.1"/>
    <property type="molecule type" value="Genomic_DNA"/>
</dbReference>
<keyword evidence="3" id="KW-1185">Reference proteome</keyword>
<dbReference type="PANTHER" id="PTHR33186:SF18">
    <property type="entry name" value="OS10G0136150 PROTEIN"/>
    <property type="match status" value="1"/>
</dbReference>
<evidence type="ECO:0000313" key="2">
    <source>
        <dbReference type="EMBL" id="KAJ1256859.1"/>
    </source>
</evidence>
<dbReference type="OrthoDB" id="684278at2759"/>
<sequence>MVRTELSPITCVYSSETGMWGNVIQYDPCDIKDLPDFSTLLVGHALYCLFGYETLEEEMEGYMPRDGILEFDLDTLSLTVMKGLPDNIGVCRRIIKTGDGGVGLVTLSYPTLQMWHRKVSSSHHVATWEPFKTVDLCHVLGLQGHERWVRRENIMGYDEDGNQIFICLDSCLFIVQLESMQFKRHSYQMFERVDLSFCHPFRSFYVAGTAIAGGCNGYEMIQDS</sequence>
<evidence type="ECO:0000313" key="1">
    <source>
        <dbReference type="EMBL" id="KAJ1255718.1"/>
    </source>
</evidence>
<reference evidence="2 3" key="1">
    <citation type="submission" date="2022-10" db="EMBL/GenBank/DDBJ databases">
        <title>WGS assembly of Paspalum vaginatum 540-79.</title>
        <authorList>
            <person name="Sun G."/>
            <person name="Wase N."/>
            <person name="Shu S."/>
            <person name="Jenkins J."/>
            <person name="Zhou B."/>
            <person name="Torres-Rodriguez J."/>
            <person name="Chen C."/>
            <person name="Sandor L."/>
            <person name="Plott C."/>
            <person name="Yoshinga Y."/>
            <person name="Daum C."/>
            <person name="Qi P."/>
            <person name="Barry K."/>
            <person name="Lipzen A."/>
            <person name="Berry L."/>
            <person name="Pedersen C."/>
            <person name="Gottilla T."/>
            <person name="Foltz A."/>
            <person name="Yu H."/>
            <person name="O'Malley R."/>
            <person name="Zhang C."/>
            <person name="Devos K."/>
            <person name="Sigmon B."/>
            <person name="Yu B."/>
            <person name="Obata T."/>
            <person name="Schmutz J."/>
            <person name="Schnable J."/>
        </authorList>
    </citation>
    <scope>NUCLEOTIDE SEQUENCE [LARGE SCALE GENOMIC DNA]</scope>
    <source>
        <strain evidence="3">cv. 540-79</strain>
    </source>
</reference>
<accession>A0A9W7XEL2</accession>
<protein>
    <submittedName>
        <fullName evidence="2">Uncharacterized protein</fullName>
    </submittedName>
</protein>
<dbReference type="AlphaFoldDB" id="A0A9W7XEL2"/>
<dbReference type="PANTHER" id="PTHR33186">
    <property type="entry name" value="OS10G0136150 PROTEIN-RELATED"/>
    <property type="match status" value="1"/>
</dbReference>
<evidence type="ECO:0000313" key="3">
    <source>
        <dbReference type="Proteomes" id="UP001164776"/>
    </source>
</evidence>
<proteinExistence type="predicted"/>